<proteinExistence type="predicted"/>
<evidence type="ECO:0000256" key="1">
    <source>
        <dbReference type="ARBA" id="ARBA00022729"/>
    </source>
</evidence>
<accession>A0ABU9LK61</accession>
<evidence type="ECO:0000256" key="3">
    <source>
        <dbReference type="SAM" id="SignalP"/>
    </source>
</evidence>
<dbReference type="Pfam" id="PF11611">
    <property type="entry name" value="DUF4352"/>
    <property type="match status" value="1"/>
</dbReference>
<dbReference type="InterPro" id="IPR029051">
    <property type="entry name" value="DUF4352"/>
</dbReference>
<organism evidence="5 6">
    <name type="scientific">Kurthia gibsonii</name>
    <dbReference type="NCBI Taxonomy" id="33946"/>
    <lineage>
        <taxon>Bacteria</taxon>
        <taxon>Bacillati</taxon>
        <taxon>Bacillota</taxon>
        <taxon>Bacilli</taxon>
        <taxon>Bacillales</taxon>
        <taxon>Caryophanaceae</taxon>
        <taxon>Kurthia</taxon>
    </lineage>
</organism>
<evidence type="ECO:0000259" key="4">
    <source>
        <dbReference type="Pfam" id="PF11611"/>
    </source>
</evidence>
<evidence type="ECO:0000256" key="2">
    <source>
        <dbReference type="SAM" id="MobiDB-lite"/>
    </source>
</evidence>
<dbReference type="InterPro" id="IPR029050">
    <property type="entry name" value="Immunoprotect_excell_Ig-like"/>
</dbReference>
<feature type="domain" description="DUF4352" evidence="4">
    <location>
        <begin position="46"/>
        <end position="156"/>
    </location>
</feature>
<evidence type="ECO:0000313" key="6">
    <source>
        <dbReference type="Proteomes" id="UP001398420"/>
    </source>
</evidence>
<dbReference type="RefSeq" id="WP_342302676.1">
    <property type="nucleotide sequence ID" value="NZ_JBCEWA010000002.1"/>
</dbReference>
<dbReference type="Proteomes" id="UP001398420">
    <property type="component" value="Unassembled WGS sequence"/>
</dbReference>
<reference evidence="5 6" key="1">
    <citation type="submission" date="2024-04" db="EMBL/GenBank/DDBJ databases">
        <authorList>
            <person name="Wu Y.S."/>
            <person name="Zhang L."/>
        </authorList>
    </citation>
    <scope>NUCLEOTIDE SEQUENCE [LARGE SCALE GENOMIC DNA]</scope>
    <source>
        <strain evidence="5 6">KG-01</strain>
    </source>
</reference>
<keyword evidence="1 3" id="KW-0732">Signal</keyword>
<comment type="caution">
    <text evidence="5">The sequence shown here is derived from an EMBL/GenBank/DDBJ whole genome shotgun (WGS) entry which is preliminary data.</text>
</comment>
<protein>
    <submittedName>
        <fullName evidence="5">DUF4352 domain-containing protein</fullName>
    </submittedName>
</protein>
<feature type="chain" id="PRO_5046946212" evidence="3">
    <location>
        <begin position="23"/>
        <end position="166"/>
    </location>
</feature>
<name>A0ABU9LK61_9BACL</name>
<feature type="signal peptide" evidence="3">
    <location>
        <begin position="1"/>
        <end position="22"/>
    </location>
</feature>
<dbReference type="EMBL" id="JBCEWA010000002">
    <property type="protein sequence ID" value="MEL5987505.1"/>
    <property type="molecule type" value="Genomic_DNA"/>
</dbReference>
<sequence>MRKSLVALPLVALFLLSACGNATEEKNGEKAESSSTTDTSKNGTKYEIGHTVKIDHVDFTITSAKLSDGEKNIKPKGKALTLDVTAKNESDKTVLLASTEFTLYKNGKKQESYFGETNHLDGNLDRNKTVKGVLQYDVEGAGEYELIYKPAYINDKKEYKWHIEVK</sequence>
<feature type="region of interest" description="Disordered" evidence="2">
    <location>
        <begin position="25"/>
        <end position="44"/>
    </location>
</feature>
<keyword evidence="6" id="KW-1185">Reference proteome</keyword>
<gene>
    <name evidence="5" type="ORF">AAF454_03570</name>
</gene>
<evidence type="ECO:0000313" key="5">
    <source>
        <dbReference type="EMBL" id="MEL5987505.1"/>
    </source>
</evidence>
<feature type="compositionally biased region" description="Polar residues" evidence="2">
    <location>
        <begin position="33"/>
        <end position="43"/>
    </location>
</feature>
<dbReference type="Gene3D" id="2.60.40.1240">
    <property type="match status" value="1"/>
</dbReference>
<dbReference type="PROSITE" id="PS51257">
    <property type="entry name" value="PROKAR_LIPOPROTEIN"/>
    <property type="match status" value="1"/>
</dbReference>